<dbReference type="Proteomes" id="UP001055879">
    <property type="component" value="Linkage Group LG16"/>
</dbReference>
<evidence type="ECO:0000313" key="1">
    <source>
        <dbReference type="EMBL" id="KAI3670082.1"/>
    </source>
</evidence>
<gene>
    <name evidence="1" type="ORF">L6452_41700</name>
</gene>
<proteinExistence type="predicted"/>
<dbReference type="EMBL" id="CM042062">
    <property type="protein sequence ID" value="KAI3670082.1"/>
    <property type="molecule type" value="Genomic_DNA"/>
</dbReference>
<accession>A0ACB8XQ42</accession>
<name>A0ACB8XQ42_ARCLA</name>
<reference evidence="1 2" key="2">
    <citation type="journal article" date="2022" name="Mol. Ecol. Resour.">
        <title>The genomes of chicory, endive, great burdock and yacon provide insights into Asteraceae paleo-polyploidization history and plant inulin production.</title>
        <authorList>
            <person name="Fan W."/>
            <person name="Wang S."/>
            <person name="Wang H."/>
            <person name="Wang A."/>
            <person name="Jiang F."/>
            <person name="Liu H."/>
            <person name="Zhao H."/>
            <person name="Xu D."/>
            <person name="Zhang Y."/>
        </authorList>
    </citation>
    <scope>NUCLEOTIDE SEQUENCE [LARGE SCALE GENOMIC DNA]</scope>
    <source>
        <strain evidence="2">cv. Niubang</strain>
    </source>
</reference>
<evidence type="ECO:0000313" key="2">
    <source>
        <dbReference type="Proteomes" id="UP001055879"/>
    </source>
</evidence>
<organism evidence="1 2">
    <name type="scientific">Arctium lappa</name>
    <name type="common">Greater burdock</name>
    <name type="synonym">Lappa major</name>
    <dbReference type="NCBI Taxonomy" id="4217"/>
    <lineage>
        <taxon>Eukaryota</taxon>
        <taxon>Viridiplantae</taxon>
        <taxon>Streptophyta</taxon>
        <taxon>Embryophyta</taxon>
        <taxon>Tracheophyta</taxon>
        <taxon>Spermatophyta</taxon>
        <taxon>Magnoliopsida</taxon>
        <taxon>eudicotyledons</taxon>
        <taxon>Gunneridae</taxon>
        <taxon>Pentapetalae</taxon>
        <taxon>asterids</taxon>
        <taxon>campanulids</taxon>
        <taxon>Asterales</taxon>
        <taxon>Asteraceae</taxon>
        <taxon>Carduoideae</taxon>
        <taxon>Cardueae</taxon>
        <taxon>Arctiinae</taxon>
        <taxon>Arctium</taxon>
    </lineage>
</organism>
<keyword evidence="2" id="KW-1185">Reference proteome</keyword>
<reference evidence="2" key="1">
    <citation type="journal article" date="2022" name="Mol. Ecol. Resour.">
        <title>The genomes of chicory, endive, great burdock and yacon provide insights into Asteraceae palaeo-polyploidization history and plant inulin production.</title>
        <authorList>
            <person name="Fan W."/>
            <person name="Wang S."/>
            <person name="Wang H."/>
            <person name="Wang A."/>
            <person name="Jiang F."/>
            <person name="Liu H."/>
            <person name="Zhao H."/>
            <person name="Xu D."/>
            <person name="Zhang Y."/>
        </authorList>
    </citation>
    <scope>NUCLEOTIDE SEQUENCE [LARGE SCALE GENOMIC DNA]</scope>
    <source>
        <strain evidence="2">cv. Niubang</strain>
    </source>
</reference>
<comment type="caution">
    <text evidence="1">The sequence shown here is derived from an EMBL/GenBank/DDBJ whole genome shotgun (WGS) entry which is preliminary data.</text>
</comment>
<protein>
    <submittedName>
        <fullName evidence="1">Uncharacterized protein</fullName>
    </submittedName>
</protein>
<sequence length="1844" mass="206286">MDSFHPLLERTRLPQPSLQKLAVVSIFEKLRLPTTLNGPEFDPGIHAVAQCLNSNSPAVVDQSVRELCLLVKDSKLEVSRGLLELQSALEGCDSRFVNVFVKAIGFLVQLGFQDDNVSFRFHSSEAHPFVKVLSCRTEVQSELVRQVLIFIMQNRQLGMEGVCEFLRPFLNLLVIQTSSSATMSLLARNLLSSIASQCCSFPQDAITVFKLLMGCCKYMHCNSAEDLTNVSYLMETIVDAFVVVLSHLASTGMRIHDAQLCGAELLEMIFSTIHKYSGGEECIFDMSRRLIVVQSELGLKFIPEASSVMLSLFVSLIQSEMEHIQLSILKLVLILIKWKNSNETNINEHEEILFVFPAINLMSSPSRHVKEAAYELLIILGKLSAYLMVDPINELLMEERFPRISRLEDIIFRIFRHLWFQDQTSFSGSFYLHWVSNGNEIAKEKQHPLKGWTASITEYCQRMVEIQKSTLPRSQSQEIFLREIPPLLGAIASVLIVHPTLGNSAIDLLALTGNMDPKLGVPLFLVILFYHNIFSAKSEETYFHDILLKLLRMLPLLVSHPAMIPLIVQTILPMLQKDANPVLYATALRLLCKTWEINDRIFGSLQGLLLPEAFTQFKCERSISISMAVSIRDVCKKNPDRGVDIILSVEACIESTDAIIKGLGVQSLALLCEADVIDFYTAWGVISKHVLSYSTDPVVANSVCLILRWGAMDAESYSENATSVLQILWEVATSRHPCHGSSLSWANARVSAFEALTQYEVPHIHQFIPDFREKNIEVLVSEIDPKVLEAMERFEAKMITYEHITRRRLVKEKRVPANKIEKLLDVFPRVIGISGINSKAGELPGASLFHLSFSAKDENNQGASKVLHDLHARYENALVEIAASLQLSRNIIVALLSLQSWKPFLQRWLRACIPLLDAKASSSLMDTTSKAADDILKCMRQKAEKSIPRSAENIGLAVGALCLVLPPSAHATKASASKFLLSWLFQHEHEYRQWSAAISLGVISSCLHVTDHKQKFQNINALLEVACMSRSTLVRGACGVALGYSCQDLLTRFRVGDDSHLDKEVYEMQETDLLGKVVRTLCRLIDQYAQSSTTALQSLSEYFPQLPNTTDPDIAPSSSGKSSDYLEEDIWGISGLVMGLGSSVTAIYRSGCIDAVKKIKRLIISWIPLENSLEQNSATNANLELVLSMGACLALPFVVSFSQKVELIVGAELEYLVSGYRDLINELLSTKNSGAFRQSLLMASCVGAGNLLGCILNEGVHSLDAKCVKDLLDMFKKIYSNPHPPLMHLGAMLGVVNALGAGAGTLFLHCPLPFSRSGSKQEESSYIMGPLFSSAVMELSLTLIIQEIFLVAQHSDDHQLQQYAAWAVSFLRHYIWSSDLHNEDREKPNSASQSFPDDSIVMKLSLWLMNLNYSGVAASSHVNTVAAVLRCLTHAPRLPQLDWGSIIRRCMRYEDQVAEMLQEDSDLKKGKLREECLVFSLVHGSNFNALLTFLDELFDLSRFKILEMNLQLCILSHLPQMLKIFSGSRLEKIFDDVATFIQSPVSFDQIYNPEQKSLLRTSCWKGLHMCFEEAYLDSEKLIPNFENCMEVLFSLLPQVSGLKSSEMNRNYEGEEWSEVVRCLGKARWDWLSHCLQISETSFNQGSHKFLEAKKKVIARARLVETGSIPLLELSKLKPYILNTRSDGIWDVLVEVVMALQHAEGSIKRQWLVDAAEISCVTSYPSTAMQFIGLLCGSSSKYMPLLIVNPHTALSDLPVTLSSLLLDDGNWGVVAEPVVSLMWTSTNRIHDWVTNMNDFSSRQSLDESEKDMAVFLLKVMHHTCVALKNHLPPEKQLLLANMILP</sequence>